<evidence type="ECO:0000313" key="2">
    <source>
        <dbReference type="EMBL" id="GGG61702.1"/>
    </source>
</evidence>
<dbReference type="Proteomes" id="UP000658202">
    <property type="component" value="Unassembled WGS sequence"/>
</dbReference>
<gene>
    <name evidence="2" type="ORF">GCM10007332_24570</name>
</gene>
<proteinExistence type="predicted"/>
<dbReference type="InterPro" id="IPR001480">
    <property type="entry name" value="Bulb-type_lectin_dom"/>
</dbReference>
<dbReference type="SUPFAM" id="SSF51110">
    <property type="entry name" value="alpha-D-mannose-specific plant lectins"/>
    <property type="match status" value="1"/>
</dbReference>
<dbReference type="InterPro" id="IPR036426">
    <property type="entry name" value="Bulb-type_lectin_dom_sf"/>
</dbReference>
<reference evidence="3" key="1">
    <citation type="journal article" date="2019" name="Int. J. Syst. Evol. Microbiol.">
        <title>The Global Catalogue of Microorganisms (GCM) 10K type strain sequencing project: providing services to taxonomists for standard genome sequencing and annotation.</title>
        <authorList>
            <consortium name="The Broad Institute Genomics Platform"/>
            <consortium name="The Broad Institute Genome Sequencing Center for Infectious Disease"/>
            <person name="Wu L."/>
            <person name="Ma J."/>
        </authorList>
    </citation>
    <scope>NUCLEOTIDE SEQUENCE [LARGE SCALE GENOMIC DNA]</scope>
    <source>
        <strain evidence="3">CCM 8490</strain>
    </source>
</reference>
<protein>
    <recommendedName>
        <fullName evidence="1">Bulb-type lectin domain-containing protein</fullName>
    </recommendedName>
</protein>
<keyword evidence="3" id="KW-1185">Reference proteome</keyword>
<feature type="domain" description="Bulb-type lectin" evidence="1">
    <location>
        <begin position="1"/>
        <end position="71"/>
    </location>
</feature>
<dbReference type="EMBL" id="BMCW01000005">
    <property type="protein sequence ID" value="GGG61702.1"/>
    <property type="molecule type" value="Genomic_DNA"/>
</dbReference>
<dbReference type="PROSITE" id="PS50927">
    <property type="entry name" value="BULB_LECTIN"/>
    <property type="match status" value="1"/>
</dbReference>
<sequence>MFLNGIPAFRLVMQKDSNLVLYTDDDNRVLWATNTPRPLGNNPIFILQNDRNAVVYSYPINRGIVMLQSHM</sequence>
<dbReference type="Gene3D" id="2.90.10.10">
    <property type="entry name" value="Bulb-type lectin domain"/>
    <property type="match status" value="1"/>
</dbReference>
<name>A0ABQ1X9A9_9FLAO</name>
<organism evidence="2 3">
    <name type="scientific">Epilithonimonas arachidiradicis</name>
    <dbReference type="NCBI Taxonomy" id="1617282"/>
    <lineage>
        <taxon>Bacteria</taxon>
        <taxon>Pseudomonadati</taxon>
        <taxon>Bacteroidota</taxon>
        <taxon>Flavobacteriia</taxon>
        <taxon>Flavobacteriales</taxon>
        <taxon>Weeksellaceae</taxon>
        <taxon>Chryseobacterium group</taxon>
        <taxon>Epilithonimonas</taxon>
    </lineage>
</organism>
<evidence type="ECO:0000313" key="3">
    <source>
        <dbReference type="Proteomes" id="UP000658202"/>
    </source>
</evidence>
<comment type="caution">
    <text evidence="2">The sequence shown here is derived from an EMBL/GenBank/DDBJ whole genome shotgun (WGS) entry which is preliminary data.</text>
</comment>
<accession>A0ABQ1X9A9</accession>
<evidence type="ECO:0000259" key="1">
    <source>
        <dbReference type="PROSITE" id="PS50927"/>
    </source>
</evidence>